<name>A0A2D4LQQ2_9SAUR</name>
<evidence type="ECO:0000256" key="1">
    <source>
        <dbReference type="SAM" id="SignalP"/>
    </source>
</evidence>
<evidence type="ECO:0000313" key="2">
    <source>
        <dbReference type="EMBL" id="LAB23013.1"/>
    </source>
</evidence>
<dbReference type="AlphaFoldDB" id="A0A2D4LQQ2"/>
<accession>A0A2D4LQQ2</accession>
<proteinExistence type="predicted"/>
<organism evidence="2">
    <name type="scientific">Micrurus spixii</name>
    <name type="common">Amazon coral snake</name>
    <dbReference type="NCBI Taxonomy" id="129469"/>
    <lineage>
        <taxon>Eukaryota</taxon>
        <taxon>Metazoa</taxon>
        <taxon>Chordata</taxon>
        <taxon>Craniata</taxon>
        <taxon>Vertebrata</taxon>
        <taxon>Euteleostomi</taxon>
        <taxon>Lepidosauria</taxon>
        <taxon>Squamata</taxon>
        <taxon>Bifurcata</taxon>
        <taxon>Unidentata</taxon>
        <taxon>Episquamata</taxon>
        <taxon>Toxicofera</taxon>
        <taxon>Serpentes</taxon>
        <taxon>Colubroidea</taxon>
        <taxon>Elapidae</taxon>
        <taxon>Elapinae</taxon>
        <taxon>Micrurus</taxon>
    </lineage>
</organism>
<protein>
    <submittedName>
        <fullName evidence="2">Uncharacterized protein</fullName>
    </submittedName>
</protein>
<feature type="signal peptide" evidence="1">
    <location>
        <begin position="1"/>
        <end position="43"/>
    </location>
</feature>
<keyword evidence="1" id="KW-0732">Signal</keyword>
<feature type="chain" id="PRO_5013944795" evidence="1">
    <location>
        <begin position="44"/>
        <end position="122"/>
    </location>
</feature>
<reference evidence="2" key="2">
    <citation type="submission" date="2017-11" db="EMBL/GenBank/DDBJ databases">
        <title>Coralsnake Venomics: Analyses of Venom Gland Transcriptomes and Proteomes of Six Brazilian Taxa.</title>
        <authorList>
            <person name="Aird S.D."/>
            <person name="Jorge da Silva N."/>
            <person name="Qiu L."/>
            <person name="Villar-Briones A."/>
            <person name="Aparecida-Saddi V."/>
            <person name="Campos-Telles M.P."/>
            <person name="Grau M."/>
            <person name="Mikheyev A.S."/>
        </authorList>
    </citation>
    <scope>NUCLEOTIDE SEQUENCE</scope>
    <source>
        <tissue evidence="2">Venom_gland</tissue>
    </source>
</reference>
<dbReference type="EMBL" id="IACM01037419">
    <property type="protein sequence ID" value="LAB23013.1"/>
    <property type="molecule type" value="Transcribed_RNA"/>
</dbReference>
<sequence>MYFSRICFLRKEHIIVVQGCQTQGPRWGWIWVSLLVSTRVALSQSTQYREERSSQRSFSPVYLLQRGKPAKLRPSLPNAVKKDQASEALMSRYNRQNLNPGLSKIEKSLQRQLLNQDVSSFR</sequence>
<reference evidence="2" key="1">
    <citation type="submission" date="2017-07" db="EMBL/GenBank/DDBJ databases">
        <authorList>
            <person name="Mikheyev A."/>
            <person name="Grau M."/>
        </authorList>
    </citation>
    <scope>NUCLEOTIDE SEQUENCE</scope>
    <source>
        <tissue evidence="2">Venom_gland</tissue>
    </source>
</reference>